<dbReference type="Proteomes" id="UP001359485">
    <property type="component" value="Unassembled WGS sequence"/>
</dbReference>
<reference evidence="1 2" key="1">
    <citation type="submission" date="2023-09" db="EMBL/GenBank/DDBJ databases">
        <title>Genomes of two closely related lineages of the louse Polyplax serrata with different host specificities.</title>
        <authorList>
            <person name="Martinu J."/>
            <person name="Tarabai H."/>
            <person name="Stefka J."/>
            <person name="Hypsa V."/>
        </authorList>
    </citation>
    <scope>NUCLEOTIDE SEQUENCE [LARGE SCALE GENOMIC DNA]</scope>
    <source>
        <strain evidence="1">98ZLc_SE</strain>
    </source>
</reference>
<evidence type="ECO:0000313" key="2">
    <source>
        <dbReference type="Proteomes" id="UP001359485"/>
    </source>
</evidence>
<name>A0ABR1B6T0_POLSC</name>
<accession>A0ABR1B6T0</accession>
<evidence type="ECO:0000313" key="1">
    <source>
        <dbReference type="EMBL" id="KAK6635291.1"/>
    </source>
</evidence>
<proteinExistence type="predicted"/>
<comment type="caution">
    <text evidence="1">The sequence shown here is derived from an EMBL/GenBank/DDBJ whole genome shotgun (WGS) entry which is preliminary data.</text>
</comment>
<dbReference type="EMBL" id="JAWJWF010000003">
    <property type="protein sequence ID" value="KAK6635291.1"/>
    <property type="molecule type" value="Genomic_DNA"/>
</dbReference>
<keyword evidence="2" id="KW-1185">Reference proteome</keyword>
<protein>
    <submittedName>
        <fullName evidence="1">Uncharacterized protein</fullName>
    </submittedName>
</protein>
<gene>
    <name evidence="1" type="ORF">RUM44_000542</name>
</gene>
<sequence>MEITFVMEILSNYKLGYQKNMVKTGDSCGWDIFRWLLSDDLTEENMKGLRLKCLEMSNALKA</sequence>
<organism evidence="1 2">
    <name type="scientific">Polyplax serrata</name>
    <name type="common">Common mouse louse</name>
    <dbReference type="NCBI Taxonomy" id="468196"/>
    <lineage>
        <taxon>Eukaryota</taxon>
        <taxon>Metazoa</taxon>
        <taxon>Ecdysozoa</taxon>
        <taxon>Arthropoda</taxon>
        <taxon>Hexapoda</taxon>
        <taxon>Insecta</taxon>
        <taxon>Pterygota</taxon>
        <taxon>Neoptera</taxon>
        <taxon>Paraneoptera</taxon>
        <taxon>Psocodea</taxon>
        <taxon>Troctomorpha</taxon>
        <taxon>Phthiraptera</taxon>
        <taxon>Anoplura</taxon>
        <taxon>Polyplacidae</taxon>
        <taxon>Polyplax</taxon>
    </lineage>
</organism>